<comment type="caution">
    <text evidence="2">The sequence shown here is derived from an EMBL/GenBank/DDBJ whole genome shotgun (WGS) entry which is preliminary data.</text>
</comment>
<feature type="region of interest" description="Disordered" evidence="1">
    <location>
        <begin position="186"/>
        <end position="207"/>
    </location>
</feature>
<dbReference type="AlphaFoldDB" id="A0AAD7MM73"/>
<proteinExistence type="predicted"/>
<reference evidence="2" key="1">
    <citation type="submission" date="2023-03" db="EMBL/GenBank/DDBJ databases">
        <title>Massive genome expansion in bonnet fungi (Mycena s.s.) driven by repeated elements and novel gene families across ecological guilds.</title>
        <authorList>
            <consortium name="Lawrence Berkeley National Laboratory"/>
            <person name="Harder C.B."/>
            <person name="Miyauchi S."/>
            <person name="Viragh M."/>
            <person name="Kuo A."/>
            <person name="Thoen E."/>
            <person name="Andreopoulos B."/>
            <person name="Lu D."/>
            <person name="Skrede I."/>
            <person name="Drula E."/>
            <person name="Henrissat B."/>
            <person name="Morin E."/>
            <person name="Kohler A."/>
            <person name="Barry K."/>
            <person name="LaButti K."/>
            <person name="Morin E."/>
            <person name="Salamov A."/>
            <person name="Lipzen A."/>
            <person name="Mereny Z."/>
            <person name="Hegedus B."/>
            <person name="Baldrian P."/>
            <person name="Stursova M."/>
            <person name="Weitz H."/>
            <person name="Taylor A."/>
            <person name="Grigoriev I.V."/>
            <person name="Nagy L.G."/>
            <person name="Martin F."/>
            <person name="Kauserud H."/>
        </authorList>
    </citation>
    <scope>NUCLEOTIDE SEQUENCE</scope>
    <source>
        <strain evidence="2">CBHHK182m</strain>
    </source>
</reference>
<gene>
    <name evidence="2" type="ORF">B0H16DRAFT_1600308</name>
</gene>
<sequence length="280" mass="30911">MSAVPLEEYEELAFGEKAQSSIAHKIQLAEYKPPARPHIAPSQWSLILTSDATRQRLRRLGFTNNARAIHRLVRTEFPFSDTDKHSERYEAVCTALASEATCALILHKVFKMAPKNPFLGLADVASHDAFLIFIGALVAAGGKHGYLRVSAWLEPLYRPLANAALQAVKSSTRIAKPEGRWKKRNRVSTGTAVPGADITNTVPATNPEPVHRGIFPPFLINSRSQAMPAGTKKENRRHSRPSSVAKGKQTGARQTFPRLQQDPHLATSRGPEAMRIQFLL</sequence>
<evidence type="ECO:0000256" key="1">
    <source>
        <dbReference type="SAM" id="MobiDB-lite"/>
    </source>
</evidence>
<keyword evidence="3" id="KW-1185">Reference proteome</keyword>
<evidence type="ECO:0000313" key="3">
    <source>
        <dbReference type="Proteomes" id="UP001215598"/>
    </source>
</evidence>
<evidence type="ECO:0000313" key="2">
    <source>
        <dbReference type="EMBL" id="KAJ7722506.1"/>
    </source>
</evidence>
<name>A0AAD7MM73_9AGAR</name>
<feature type="non-terminal residue" evidence="2">
    <location>
        <position position="1"/>
    </location>
</feature>
<organism evidence="2 3">
    <name type="scientific">Mycena metata</name>
    <dbReference type="NCBI Taxonomy" id="1033252"/>
    <lineage>
        <taxon>Eukaryota</taxon>
        <taxon>Fungi</taxon>
        <taxon>Dikarya</taxon>
        <taxon>Basidiomycota</taxon>
        <taxon>Agaricomycotina</taxon>
        <taxon>Agaricomycetes</taxon>
        <taxon>Agaricomycetidae</taxon>
        <taxon>Agaricales</taxon>
        <taxon>Marasmiineae</taxon>
        <taxon>Mycenaceae</taxon>
        <taxon>Mycena</taxon>
    </lineage>
</organism>
<dbReference type="Proteomes" id="UP001215598">
    <property type="component" value="Unassembled WGS sequence"/>
</dbReference>
<dbReference type="EMBL" id="JARKIB010000219">
    <property type="protein sequence ID" value="KAJ7722506.1"/>
    <property type="molecule type" value="Genomic_DNA"/>
</dbReference>
<feature type="region of interest" description="Disordered" evidence="1">
    <location>
        <begin position="227"/>
        <end position="270"/>
    </location>
</feature>
<accession>A0AAD7MM73</accession>
<protein>
    <submittedName>
        <fullName evidence="2">Uncharacterized protein</fullName>
    </submittedName>
</protein>